<dbReference type="GeneID" id="65067744"/>
<proteinExistence type="evidence at protein level"/>
<evidence type="ECO:0007829" key="3">
    <source>
        <dbReference type="PDB" id="8H89"/>
    </source>
</evidence>
<dbReference type="RefSeq" id="YP_010078733.1">
    <property type="nucleotide sequence ID" value="NC_054964.1"/>
</dbReference>
<dbReference type="SMR" id="A0A345GTT2"/>
<organism evidence="1 2">
    <name type="scientific">Ralstonia phage GP4</name>
    <dbReference type="NCBI Taxonomy" id="2282904"/>
    <lineage>
        <taxon>Viruses</taxon>
        <taxon>Duplodnaviria</taxon>
        <taxon>Heunggongvirae</taxon>
        <taxon>Uroviricota</taxon>
        <taxon>Caudoviricetes</taxon>
        <taxon>Gervaisevirus</taxon>
        <taxon>Gervaisevirus GP4</taxon>
    </lineage>
</organism>
<keyword evidence="2" id="KW-1185">Reference proteome</keyword>
<dbReference type="EMBL" id="MH638294">
    <property type="protein sequence ID" value="AXG67696.1"/>
    <property type="molecule type" value="Genomic_DNA"/>
</dbReference>
<evidence type="ECO:0000313" key="1">
    <source>
        <dbReference type="EMBL" id="AXG67696.1"/>
    </source>
</evidence>
<dbReference type="EMDB" id="EMD-34539"/>
<reference evidence="1 2" key="1">
    <citation type="submission" date="2018-07" db="EMBL/GenBank/DDBJ databases">
        <title>Complete sequence of phage GP4.</title>
        <authorList>
            <person name="Wang R."/>
            <person name="Tong Y."/>
            <person name="Liu H."/>
        </authorList>
    </citation>
    <scope>NUCLEOTIDE SEQUENCE [LARGE SCALE GENOMIC DNA]</scope>
</reference>
<evidence type="ECO:0000313" key="2">
    <source>
        <dbReference type="Proteomes" id="UP000259464"/>
    </source>
</evidence>
<dbReference type="KEGG" id="vg:65067744"/>
<protein>
    <submittedName>
        <fullName evidence="1">Virion associated protein</fullName>
    </submittedName>
</protein>
<dbReference type="PDB" id="8H89">
    <property type="method" value="EM"/>
    <property type="resolution" value="3.70 A"/>
    <property type="chains" value="J/K/L/M/N/O/P/Q/R=1-157"/>
</dbReference>
<keyword evidence="3" id="KW-0002">3D-structure</keyword>
<accession>A0A345GTT2</accession>
<reference evidence="3" key="2">
    <citation type="journal article" date="2022" name="Viruses">
        <title>A Capsid Structure of &lt;i&gt;Ralstonia solanacearum&lt;/i&gt;&amp;nbsp;&lt;i&gt;podoviridae&lt;/i&gt; GP4 with a Triangulation Number T = 9.</title>
        <authorList>
            <person name="Zheng J."/>
            <person name="Chen W."/>
            <person name="Xiao H."/>
            <person name="Yang F."/>
            <person name="Li X."/>
            <person name="Song J."/>
            <person name="Cheng L."/>
            <person name="Liu H."/>
        </authorList>
    </citation>
    <scope>STRUCTURE BY ELECTRON MICROSCOPY (3.70 ANGSTROMS)</scope>
</reference>
<sequence length="157" mass="15808">MALIQSDFAQGIRMTPVPDCAGDVTACRFDITLKNAPAAGDIIELGVLPGNAVPVEAILDVDDLDTGGAPTITLDVGIMSGPVGKNDPARTCGNELFAASTVGQAGGVVRATASSAFRIQKAEDHRSVGVKVAAGPATGAAGKTIALILFYVQGTSQ</sequence>
<name>A0A345GTT2_9CAUD</name>
<dbReference type="Proteomes" id="UP000259464">
    <property type="component" value="Segment"/>
</dbReference>